<feature type="region of interest" description="Disordered" evidence="3">
    <location>
        <begin position="409"/>
        <end position="431"/>
    </location>
</feature>
<dbReference type="RefSeq" id="XP_027204427.1">
    <property type="nucleotide sequence ID" value="XM_027348626.1"/>
</dbReference>
<sequence>MFENDNSATTTIINNMHEEIQVALNFLISFLYNKLPRRRVNQFGEELELILKKRFIDHWYPLEPSKGSAYRCIHCNPQLDSSLFREAAQKSGLNLQDVQQNFPNELSIWIDPGEVSYRINEKGPVNILFSLNKQRLSLNNNNGESTTTTTTPTIINGLNPEAQCFQPESKQFIINNDNKLMINHDHHQSQLNKSIPDIFNSHHNNNNNNNSKNDAITFTTAAFAATKFGSTKPKVMMANRKQQQFQQQQQQTRSIPIDGPKFLTTTNATATNANRKFHFKPVSRANSFSNSSSSNGQTFSHCHPSLTSPLSSSQQQSHSGSDLLNTVMNNLAIVNQNRHNGQSQQILNNQQQQKMRQLMQWNNNNNEIKSAFDREQCMLGLFEQQQPQMQRNSFDVFPPNSSNMNWNQTNQSNGGIQRSISMISDHGNDYNNGGGGGGNNLLLETFMPDKLLREIFEIGNNDDDQDHNHDDSNDNLLMMFNQNQSPPELISPTSEIPFGLSSTTTTTLPPLLSSSCWSSSSAVESSNNSNNNSSSITPQSLSSSSLLLNILNEFDNLSLNSTSESSSIGSIASYVQ</sequence>
<dbReference type="Gene3D" id="3.90.640.90">
    <property type="entry name" value="Anti-proliferative protein, N-terminal domain"/>
    <property type="match status" value="1"/>
</dbReference>
<feature type="domain" description="Anti-proliferative protein" evidence="4">
    <location>
        <begin position="16"/>
        <end position="122"/>
    </location>
</feature>
<proteinExistence type="inferred from homology"/>
<evidence type="ECO:0000313" key="5">
    <source>
        <dbReference type="Proteomes" id="UP000515146"/>
    </source>
</evidence>
<feature type="region of interest" description="Disordered" evidence="3">
    <location>
        <begin position="460"/>
        <end position="497"/>
    </location>
</feature>
<feature type="region of interest" description="Disordered" evidence="3">
    <location>
        <begin position="284"/>
        <end position="321"/>
    </location>
</feature>
<evidence type="ECO:0000256" key="1">
    <source>
        <dbReference type="ARBA" id="ARBA00007989"/>
    </source>
</evidence>
<dbReference type="PRINTS" id="PR00310">
    <property type="entry name" value="ANTIPRLFBTG1"/>
</dbReference>
<accession>A0A6P6YGP9</accession>
<dbReference type="SUPFAM" id="SSF160696">
    <property type="entry name" value="BTG domain-like"/>
    <property type="match status" value="1"/>
</dbReference>
<feature type="region of interest" description="Disordered" evidence="3">
    <location>
        <begin position="241"/>
        <end position="264"/>
    </location>
</feature>
<feature type="compositionally biased region" description="Low complexity" evidence="3">
    <location>
        <begin position="286"/>
        <end position="321"/>
    </location>
</feature>
<evidence type="ECO:0000256" key="3">
    <source>
        <dbReference type="SAM" id="MobiDB-lite"/>
    </source>
</evidence>
<dbReference type="InterPro" id="IPR036054">
    <property type="entry name" value="BTG-like_sf"/>
</dbReference>
<dbReference type="InterPro" id="IPR002087">
    <property type="entry name" value="Anti_prolifrtn"/>
</dbReference>
<evidence type="ECO:0000313" key="6">
    <source>
        <dbReference type="RefSeq" id="XP_027204427.1"/>
    </source>
</evidence>
<dbReference type="Pfam" id="PF07742">
    <property type="entry name" value="BTG"/>
    <property type="match status" value="1"/>
</dbReference>
<dbReference type="AlphaFoldDB" id="A0A6P6YGP9"/>
<dbReference type="SMART" id="SM00099">
    <property type="entry name" value="btg1"/>
    <property type="match status" value="1"/>
</dbReference>
<dbReference type="PANTHER" id="PTHR17537">
    <property type="entry name" value="TRANSDUCER OF ERBB2 TOB"/>
    <property type="match status" value="1"/>
</dbReference>
<dbReference type="Proteomes" id="UP000515146">
    <property type="component" value="Unplaced"/>
</dbReference>
<name>A0A6P6YGP9_DERPT</name>
<protein>
    <submittedName>
        <fullName evidence="6">Protein Tob1-like</fullName>
    </submittedName>
</protein>
<organism evidence="5 6">
    <name type="scientific">Dermatophagoides pteronyssinus</name>
    <name type="common">European house dust mite</name>
    <dbReference type="NCBI Taxonomy" id="6956"/>
    <lineage>
        <taxon>Eukaryota</taxon>
        <taxon>Metazoa</taxon>
        <taxon>Ecdysozoa</taxon>
        <taxon>Arthropoda</taxon>
        <taxon>Chelicerata</taxon>
        <taxon>Arachnida</taxon>
        <taxon>Acari</taxon>
        <taxon>Acariformes</taxon>
        <taxon>Sarcoptiformes</taxon>
        <taxon>Astigmata</taxon>
        <taxon>Psoroptidia</taxon>
        <taxon>Analgoidea</taxon>
        <taxon>Pyroglyphidae</taxon>
        <taxon>Dermatophagoidinae</taxon>
        <taxon>Dermatophagoides</taxon>
    </lineage>
</organism>
<feature type="compositionally biased region" description="Polar residues" evidence="3">
    <location>
        <begin position="480"/>
        <end position="494"/>
    </location>
</feature>
<gene>
    <name evidence="6" type="primary">LOC113798141</name>
</gene>
<evidence type="ECO:0000256" key="2">
    <source>
        <dbReference type="ARBA" id="ARBA00022553"/>
    </source>
</evidence>
<dbReference type="KEGG" id="dpte:113798141"/>
<evidence type="ECO:0000259" key="4">
    <source>
        <dbReference type="SMART" id="SM00099"/>
    </source>
</evidence>
<keyword evidence="2" id="KW-0597">Phosphoprotein</keyword>
<reference evidence="6" key="1">
    <citation type="submission" date="2025-08" db="UniProtKB">
        <authorList>
            <consortium name="RefSeq"/>
        </authorList>
    </citation>
    <scope>IDENTIFICATION</scope>
    <source>
        <strain evidence="6">Airmid</strain>
    </source>
</reference>
<dbReference type="PANTHER" id="PTHR17537:SF5">
    <property type="entry name" value="TRANSDUCER OF ERBB2, ISOFORM A"/>
    <property type="match status" value="1"/>
</dbReference>
<dbReference type="OrthoDB" id="19928at2759"/>
<dbReference type="InParanoid" id="A0A6P6YGP9"/>
<dbReference type="InterPro" id="IPR015676">
    <property type="entry name" value="Tob1/2"/>
</dbReference>
<dbReference type="GO" id="GO:0005634">
    <property type="term" value="C:nucleus"/>
    <property type="evidence" value="ECO:0007669"/>
    <property type="project" value="TreeGrafter"/>
</dbReference>
<dbReference type="GO" id="GO:0005737">
    <property type="term" value="C:cytoplasm"/>
    <property type="evidence" value="ECO:0007669"/>
    <property type="project" value="TreeGrafter"/>
</dbReference>
<keyword evidence="5" id="KW-1185">Reference proteome</keyword>
<dbReference type="GO" id="GO:0003714">
    <property type="term" value="F:transcription corepressor activity"/>
    <property type="evidence" value="ECO:0007669"/>
    <property type="project" value="TreeGrafter"/>
</dbReference>
<feature type="compositionally biased region" description="Polar residues" evidence="3">
    <location>
        <begin position="409"/>
        <end position="422"/>
    </location>
</feature>
<comment type="similarity">
    <text evidence="1">Belongs to the BTG family.</text>
</comment>
<feature type="compositionally biased region" description="Low complexity" evidence="3">
    <location>
        <begin position="242"/>
        <end position="251"/>
    </location>
</feature>